<dbReference type="GO" id="GO:0016887">
    <property type="term" value="F:ATP hydrolysis activity"/>
    <property type="evidence" value="ECO:0007669"/>
    <property type="project" value="InterPro"/>
</dbReference>
<dbReference type="GO" id="GO:0006950">
    <property type="term" value="P:response to stress"/>
    <property type="evidence" value="ECO:0007669"/>
    <property type="project" value="UniProtKB-ARBA"/>
</dbReference>
<dbReference type="SMART" id="SM00382">
    <property type="entry name" value="AAA"/>
    <property type="match status" value="1"/>
</dbReference>
<evidence type="ECO:0000256" key="6">
    <source>
        <dbReference type="SAM" id="MobiDB-lite"/>
    </source>
</evidence>
<dbReference type="PANTHER" id="PTHR23070">
    <property type="entry name" value="BCS1 AAA-TYPE ATPASE"/>
    <property type="match status" value="1"/>
</dbReference>
<gene>
    <name evidence="9" type="ORF">HU200_005834</name>
</gene>
<evidence type="ECO:0000259" key="8">
    <source>
        <dbReference type="SMART" id="SM00382"/>
    </source>
</evidence>
<dbReference type="Gene3D" id="3.40.50.300">
    <property type="entry name" value="P-loop containing nucleotide triphosphate hydrolases"/>
    <property type="match status" value="1"/>
</dbReference>
<dbReference type="InterPro" id="IPR003960">
    <property type="entry name" value="ATPase_AAA_CS"/>
</dbReference>
<dbReference type="CDD" id="cd19510">
    <property type="entry name" value="RecA-like_BCS1"/>
    <property type="match status" value="1"/>
</dbReference>
<dbReference type="EMBL" id="JACEFO010000407">
    <property type="protein sequence ID" value="KAF8772362.1"/>
    <property type="molecule type" value="Genomic_DNA"/>
</dbReference>
<dbReference type="Pfam" id="PF14363">
    <property type="entry name" value="AAA_assoc"/>
    <property type="match status" value="1"/>
</dbReference>
<feature type="signal peptide" evidence="7">
    <location>
        <begin position="1"/>
        <end position="32"/>
    </location>
</feature>
<dbReference type="GO" id="GO:0005524">
    <property type="term" value="F:ATP binding"/>
    <property type="evidence" value="ECO:0007669"/>
    <property type="project" value="UniProtKB-KW"/>
</dbReference>
<comment type="catalytic activity">
    <reaction evidence="4">
        <text>ATP + H2O = ADP + phosphate + H(+)</text>
        <dbReference type="Rhea" id="RHEA:13065"/>
        <dbReference type="ChEBI" id="CHEBI:15377"/>
        <dbReference type="ChEBI" id="CHEBI:15378"/>
        <dbReference type="ChEBI" id="CHEBI:30616"/>
        <dbReference type="ChEBI" id="CHEBI:43474"/>
        <dbReference type="ChEBI" id="CHEBI:456216"/>
    </reaction>
</comment>
<dbReference type="InterPro" id="IPR025753">
    <property type="entry name" value="AAA_N_dom"/>
</dbReference>
<evidence type="ECO:0000313" key="10">
    <source>
        <dbReference type="Proteomes" id="UP000636709"/>
    </source>
</evidence>
<name>A0A835FRA2_9POAL</name>
<keyword evidence="3" id="KW-0460">Magnesium</keyword>
<evidence type="ECO:0000256" key="7">
    <source>
        <dbReference type="SAM" id="SignalP"/>
    </source>
</evidence>
<reference evidence="9" key="1">
    <citation type="submission" date="2020-07" db="EMBL/GenBank/DDBJ databases">
        <title>Genome sequence and genetic diversity analysis of an under-domesticated orphan crop, white fonio (Digitaria exilis).</title>
        <authorList>
            <person name="Bennetzen J.L."/>
            <person name="Chen S."/>
            <person name="Ma X."/>
            <person name="Wang X."/>
            <person name="Yssel A.E.J."/>
            <person name="Chaluvadi S.R."/>
            <person name="Johnson M."/>
            <person name="Gangashetty P."/>
            <person name="Hamidou F."/>
            <person name="Sanogo M.D."/>
            <person name="Zwaenepoel A."/>
            <person name="Wallace J."/>
            <person name="Van De Peer Y."/>
            <person name="Van Deynze A."/>
        </authorList>
    </citation>
    <scope>NUCLEOTIDE SEQUENCE</scope>
    <source>
        <tissue evidence="9">Leaves</tissue>
    </source>
</reference>
<dbReference type="OrthoDB" id="10251412at2759"/>
<evidence type="ECO:0000256" key="2">
    <source>
        <dbReference type="ARBA" id="ARBA00007448"/>
    </source>
</evidence>
<dbReference type="InterPro" id="IPR003593">
    <property type="entry name" value="AAA+_ATPase"/>
</dbReference>
<dbReference type="Gene3D" id="6.10.280.40">
    <property type="match status" value="1"/>
</dbReference>
<feature type="region of interest" description="Disordered" evidence="6">
    <location>
        <begin position="540"/>
        <end position="561"/>
    </location>
</feature>
<evidence type="ECO:0000256" key="3">
    <source>
        <dbReference type="ARBA" id="ARBA00022842"/>
    </source>
</evidence>
<dbReference type="InterPro" id="IPR027417">
    <property type="entry name" value="P-loop_NTPase"/>
</dbReference>
<organism evidence="9 10">
    <name type="scientific">Digitaria exilis</name>
    <dbReference type="NCBI Taxonomy" id="1010633"/>
    <lineage>
        <taxon>Eukaryota</taxon>
        <taxon>Viridiplantae</taxon>
        <taxon>Streptophyta</taxon>
        <taxon>Embryophyta</taxon>
        <taxon>Tracheophyta</taxon>
        <taxon>Spermatophyta</taxon>
        <taxon>Magnoliopsida</taxon>
        <taxon>Liliopsida</taxon>
        <taxon>Poales</taxon>
        <taxon>Poaceae</taxon>
        <taxon>PACMAD clade</taxon>
        <taxon>Panicoideae</taxon>
        <taxon>Panicodae</taxon>
        <taxon>Paniceae</taxon>
        <taxon>Anthephorinae</taxon>
        <taxon>Digitaria</taxon>
    </lineage>
</organism>
<comment type="caution">
    <text evidence="9">The sequence shown here is derived from an EMBL/GenBank/DDBJ whole genome shotgun (WGS) entry which is preliminary data.</text>
</comment>
<proteinExistence type="inferred from homology"/>
<protein>
    <recommendedName>
        <fullName evidence="8">AAA+ ATPase domain-containing protein</fullName>
    </recommendedName>
</protein>
<keyword evidence="5" id="KW-0067">ATP-binding</keyword>
<keyword evidence="10" id="KW-1185">Reference proteome</keyword>
<feature type="domain" description="AAA+ ATPase" evidence="8">
    <location>
        <begin position="313"/>
        <end position="473"/>
    </location>
</feature>
<dbReference type="InterPro" id="IPR050747">
    <property type="entry name" value="Mitochondrial_chaperone_BCS1"/>
</dbReference>
<evidence type="ECO:0000256" key="4">
    <source>
        <dbReference type="ARBA" id="ARBA00049360"/>
    </source>
</evidence>
<evidence type="ECO:0000256" key="5">
    <source>
        <dbReference type="RuleBase" id="RU003651"/>
    </source>
</evidence>
<comment type="cofactor">
    <cofactor evidence="1">
        <name>Mg(2+)</name>
        <dbReference type="ChEBI" id="CHEBI:18420"/>
    </cofactor>
</comment>
<comment type="similarity">
    <text evidence="2">Belongs to the AAA ATPase family. BCS1 subfamily.</text>
</comment>
<keyword evidence="5" id="KW-0547">Nucleotide-binding</keyword>
<dbReference type="Proteomes" id="UP000636709">
    <property type="component" value="Unassembled WGS sequence"/>
</dbReference>
<evidence type="ECO:0000313" key="9">
    <source>
        <dbReference type="EMBL" id="KAF8772362.1"/>
    </source>
</evidence>
<dbReference type="PROSITE" id="PS00674">
    <property type="entry name" value="AAA"/>
    <property type="match status" value="1"/>
</dbReference>
<feature type="region of interest" description="Disordered" evidence="6">
    <location>
        <begin position="387"/>
        <end position="418"/>
    </location>
</feature>
<evidence type="ECO:0000256" key="1">
    <source>
        <dbReference type="ARBA" id="ARBA00001946"/>
    </source>
</evidence>
<dbReference type="AlphaFoldDB" id="A0A835FRA2"/>
<feature type="chain" id="PRO_5032960182" description="AAA+ ATPase domain-containing protein" evidence="7">
    <location>
        <begin position="33"/>
        <end position="561"/>
    </location>
</feature>
<sequence length="561" mass="62591">MAGTEAARWKGLRLTAIVTFLWRLFRRQLSRAARMVFPDDPHRLPITAAAAAGDRALPPPPSSTASGWHLTSTALMASQLLYLYTTLLSPALPLRHTFFGRHLSSRPLMRRLVRLFDPYRTLTFDEYEGGGRMARRSSAYEEIKAYLSVTCAASDAQHLRAEGATGRDATDKLVLSMLDGEEISDELAAGGATVWWRARSEAPPRSDGGGASGQEKRQLTIRYHGRYHGEVNDAYLPRIRQQGRELIVKGRQRKLFTNICSVYTGSPWSHVAFEHPKTFATLAMDPARKKEIVDDLDTFKNGKDYYARVGKPWKRGYLLYGPPGTGKSTMIAAMANYLDYDIYDIELTTVRSNTELRKLLIETTRKAIIVIEDIDCSIDLTGERKKKKKKQAGDGNGGASTSAIVEEDSSSSSSSSTTSWMTLSGLLNVTDGLWSCCGEERIIVFTTNYVEKLDRALIRKGRMDRHIEMGYCGFEAFRSLAKMYHDVDTHRLFVDIGELLREVEMTTADVAEHLTPKSSEDNPDTCLQALLNALEEAAKEKANGGSEMNMQDDGQDDIDEQ</sequence>
<dbReference type="Pfam" id="PF25568">
    <property type="entry name" value="AAA_lid_At3g28540"/>
    <property type="match status" value="1"/>
</dbReference>
<dbReference type="InterPro" id="IPR058017">
    <property type="entry name" value="At3g28540-like_C"/>
</dbReference>
<dbReference type="SUPFAM" id="SSF52540">
    <property type="entry name" value="P-loop containing nucleoside triphosphate hydrolases"/>
    <property type="match status" value="1"/>
</dbReference>
<keyword evidence="7" id="KW-0732">Signal</keyword>
<dbReference type="Pfam" id="PF00004">
    <property type="entry name" value="AAA"/>
    <property type="match status" value="2"/>
</dbReference>
<dbReference type="InterPro" id="IPR003959">
    <property type="entry name" value="ATPase_AAA_core"/>
</dbReference>
<accession>A0A835FRA2</accession>